<feature type="binding site" evidence="2">
    <location>
        <begin position="225"/>
        <end position="232"/>
    </location>
    <ligand>
        <name>ATP</name>
        <dbReference type="ChEBI" id="CHEBI:30616"/>
    </ligand>
</feature>
<dbReference type="Gene3D" id="3.40.850.10">
    <property type="entry name" value="Kinesin motor domain"/>
    <property type="match status" value="1"/>
</dbReference>
<protein>
    <recommendedName>
        <fullName evidence="3">Kinesin motor domain-containing protein</fullName>
    </recommendedName>
</protein>
<comment type="caution">
    <text evidence="4">The sequence shown here is derived from an EMBL/GenBank/DDBJ whole genome shotgun (WGS) entry which is preliminary data.</text>
</comment>
<reference evidence="4" key="1">
    <citation type="submission" date="2019-12" db="EMBL/GenBank/DDBJ databases">
        <title>Genome sequencing and annotation of Brassica cretica.</title>
        <authorList>
            <person name="Studholme D.J."/>
            <person name="Sarris P.F."/>
        </authorList>
    </citation>
    <scope>NUCLEOTIDE SEQUENCE</scope>
    <source>
        <strain evidence="4">PFS-102/07</strain>
        <tissue evidence="4">Leaf</tissue>
    </source>
</reference>
<evidence type="ECO:0000313" key="4">
    <source>
        <dbReference type="EMBL" id="KAF2610068.1"/>
    </source>
</evidence>
<evidence type="ECO:0000256" key="1">
    <source>
        <dbReference type="ARBA" id="ARBA00023175"/>
    </source>
</evidence>
<dbReference type="AlphaFoldDB" id="A0A8S9LWT5"/>
<organism evidence="4">
    <name type="scientific">Brassica cretica</name>
    <name type="common">Mustard</name>
    <dbReference type="NCBI Taxonomy" id="69181"/>
    <lineage>
        <taxon>Eukaryota</taxon>
        <taxon>Viridiplantae</taxon>
        <taxon>Streptophyta</taxon>
        <taxon>Embryophyta</taxon>
        <taxon>Tracheophyta</taxon>
        <taxon>Spermatophyta</taxon>
        <taxon>Magnoliopsida</taxon>
        <taxon>eudicotyledons</taxon>
        <taxon>Gunneridae</taxon>
        <taxon>Pentapetalae</taxon>
        <taxon>rosids</taxon>
        <taxon>malvids</taxon>
        <taxon>Brassicales</taxon>
        <taxon>Brassicaceae</taxon>
        <taxon>Brassiceae</taxon>
        <taxon>Brassica</taxon>
    </lineage>
</organism>
<dbReference type="GO" id="GO:0007018">
    <property type="term" value="P:microtubule-based movement"/>
    <property type="evidence" value="ECO:0007669"/>
    <property type="project" value="InterPro"/>
</dbReference>
<dbReference type="EMBL" id="QGKY02000089">
    <property type="protein sequence ID" value="KAF2610068.1"/>
    <property type="molecule type" value="Genomic_DNA"/>
</dbReference>
<dbReference type="InterPro" id="IPR036961">
    <property type="entry name" value="Kinesin_motor_dom_sf"/>
</dbReference>
<evidence type="ECO:0000256" key="2">
    <source>
        <dbReference type="PROSITE-ProRule" id="PRU00283"/>
    </source>
</evidence>
<dbReference type="SMART" id="SM00129">
    <property type="entry name" value="KISc"/>
    <property type="match status" value="1"/>
</dbReference>
<keyword evidence="2" id="KW-0547">Nucleotide-binding</keyword>
<dbReference type="PANTHER" id="PTHR47972:SF23">
    <property type="entry name" value="KINESIN MOTOR DOMAIN-CONTAINING PROTEIN"/>
    <property type="match status" value="1"/>
</dbReference>
<dbReference type="InterPro" id="IPR027417">
    <property type="entry name" value="P-loop_NTPase"/>
</dbReference>
<dbReference type="GO" id="GO:0003777">
    <property type="term" value="F:microtubule motor activity"/>
    <property type="evidence" value="ECO:0007669"/>
    <property type="project" value="InterPro"/>
</dbReference>
<dbReference type="GO" id="GO:0015630">
    <property type="term" value="C:microtubule cytoskeleton"/>
    <property type="evidence" value="ECO:0007669"/>
    <property type="project" value="TreeGrafter"/>
</dbReference>
<name>A0A8S9LWT5_BRACR</name>
<gene>
    <name evidence="4" type="ORF">F2Q70_00013890</name>
</gene>
<proteinExistence type="inferred from homology"/>
<feature type="domain" description="Kinesin motor" evidence="3">
    <location>
        <begin position="149"/>
        <end position="296"/>
    </location>
</feature>
<comment type="similarity">
    <text evidence="2">Belongs to the TRAFAC class myosin-kinesin ATPase superfamily. Kinesin family.</text>
</comment>
<dbReference type="InterPro" id="IPR027640">
    <property type="entry name" value="Kinesin-like_fam"/>
</dbReference>
<dbReference type="PANTHER" id="PTHR47972">
    <property type="entry name" value="KINESIN-LIKE PROTEIN KLP-3"/>
    <property type="match status" value="1"/>
</dbReference>
<keyword evidence="2" id="KW-0067">ATP-binding</keyword>
<dbReference type="PROSITE" id="PS50067">
    <property type="entry name" value="KINESIN_MOTOR_2"/>
    <property type="match status" value="1"/>
</dbReference>
<evidence type="ECO:0000259" key="3">
    <source>
        <dbReference type="PROSITE" id="PS50067"/>
    </source>
</evidence>
<dbReference type="SUPFAM" id="SSF52540">
    <property type="entry name" value="P-loop containing nucleoside triphosphate hydrolases"/>
    <property type="match status" value="1"/>
</dbReference>
<keyword evidence="1 2" id="KW-0505">Motor protein</keyword>
<dbReference type="GO" id="GO:0008017">
    <property type="term" value="F:microtubule binding"/>
    <property type="evidence" value="ECO:0007669"/>
    <property type="project" value="InterPro"/>
</dbReference>
<dbReference type="GO" id="GO:0005524">
    <property type="term" value="F:ATP binding"/>
    <property type="evidence" value="ECO:0007669"/>
    <property type="project" value="UniProtKB-UniRule"/>
</dbReference>
<dbReference type="InterPro" id="IPR001752">
    <property type="entry name" value="Kinesin_motor_dom"/>
</dbReference>
<sequence length="296" mass="33203">MERRRSKPVQNLPETIHSLIGLKSHLTSSWVKSVSNIAKNVSSSSEISSTSKDEDDSAFIRVQSIRVISESLFYSRSRFGTMERRRSKPVQNLPETIHSLIGLKSHLTSSWVKSVSNIAKNVSSSSEISSTSKDEDDSAFIRVQSIRGNIRVFCRVKPLDSKNLRAPVASDTRNVFIKLTESKRKTYNFDRVFQPDSSQDDVFLEIEPVIKSVIDGYNACIFAYGQTGTGKTFTMEGLPESPGIVPRAIKGLFKQVEERNHKFVIKFSMLEIYMGNLRDLLASQGTKPIGPIPPRQ</sequence>
<dbReference type="Pfam" id="PF00225">
    <property type="entry name" value="Kinesin"/>
    <property type="match status" value="1"/>
</dbReference>
<accession>A0A8S9LWT5</accession>